<dbReference type="KEGG" id="blen:NCTC4824_03551"/>
<keyword evidence="4" id="KW-1185">Reference proteome</keyword>
<sequence length="235" mass="26996">MNNHCIYCDMQIVTEVTWRKLIFKSEEAVLCHHCFEKLTLIKGKRCGKCSRSLEKLKAEFITDSVCTDCVRWEVNPNWKDILQQNLSVFEYNEYLKEMLARYKYRGDYELAAAFSKEISACINQLTYDILVPIPLSEERLQERGFNQTIGLAEKAGFAIEDLLIRKHAEKQSKKTRQARMQSTDVFAVSTKEDLTEKHILLIDDIYTTGSTIRHAAKVLKQAGAKSISAFTLARG</sequence>
<dbReference type="STRING" id="1348624.GCA_001591545_02231"/>
<dbReference type="InterPro" id="IPR029057">
    <property type="entry name" value="PRTase-like"/>
</dbReference>
<name>A0A2X4WG47_LEDLE</name>
<evidence type="ECO:0000313" key="4">
    <source>
        <dbReference type="Proteomes" id="UP000249134"/>
    </source>
</evidence>
<feature type="domain" description="Phosphoribosyltransferase" evidence="2">
    <location>
        <begin position="152"/>
        <end position="233"/>
    </location>
</feature>
<dbReference type="Proteomes" id="UP000249134">
    <property type="component" value="Chromosome 1"/>
</dbReference>
<accession>A0A2X4WG47</accession>
<dbReference type="GO" id="GO:0016757">
    <property type="term" value="F:glycosyltransferase activity"/>
    <property type="evidence" value="ECO:0007669"/>
    <property type="project" value="UniProtKB-KW"/>
</dbReference>
<proteinExistence type="inferred from homology"/>
<dbReference type="PANTHER" id="PTHR47505">
    <property type="entry name" value="DNA UTILIZATION PROTEIN YHGH"/>
    <property type="match status" value="1"/>
</dbReference>
<dbReference type="InterPro" id="IPR000836">
    <property type="entry name" value="PRTase_dom"/>
</dbReference>
<evidence type="ECO:0000256" key="1">
    <source>
        <dbReference type="ARBA" id="ARBA00008007"/>
    </source>
</evidence>
<evidence type="ECO:0000259" key="2">
    <source>
        <dbReference type="Pfam" id="PF00156"/>
    </source>
</evidence>
<dbReference type="InterPro" id="IPR051910">
    <property type="entry name" value="ComF/GntX_DNA_util-trans"/>
</dbReference>
<dbReference type="SUPFAM" id="SSF53271">
    <property type="entry name" value="PRTase-like"/>
    <property type="match status" value="1"/>
</dbReference>
<reference evidence="3 4" key="1">
    <citation type="submission" date="2018-06" db="EMBL/GenBank/DDBJ databases">
        <authorList>
            <consortium name="Pathogen Informatics"/>
            <person name="Doyle S."/>
        </authorList>
    </citation>
    <scope>NUCLEOTIDE SEQUENCE [LARGE SCALE GENOMIC DNA]</scope>
    <source>
        <strain evidence="3 4">NCTC4824</strain>
    </source>
</reference>
<dbReference type="CDD" id="cd06223">
    <property type="entry name" value="PRTases_typeI"/>
    <property type="match status" value="1"/>
</dbReference>
<keyword evidence="3" id="KW-0808">Transferase</keyword>
<keyword evidence="3" id="KW-0328">Glycosyltransferase</keyword>
<protein>
    <submittedName>
        <fullName evidence="3">Phosphoribosyltransferase</fullName>
    </submittedName>
</protein>
<comment type="similarity">
    <text evidence="1">Belongs to the ComF/GntX family.</text>
</comment>
<evidence type="ECO:0000313" key="3">
    <source>
        <dbReference type="EMBL" id="SQI62023.1"/>
    </source>
</evidence>
<dbReference type="AlphaFoldDB" id="A0A2X4WG47"/>
<dbReference type="Gene3D" id="3.40.50.2020">
    <property type="match status" value="1"/>
</dbReference>
<dbReference type="EMBL" id="LS483476">
    <property type="protein sequence ID" value="SQI62023.1"/>
    <property type="molecule type" value="Genomic_DNA"/>
</dbReference>
<dbReference type="Pfam" id="PF00156">
    <property type="entry name" value="Pribosyltran"/>
    <property type="match status" value="1"/>
</dbReference>
<dbReference type="PANTHER" id="PTHR47505:SF1">
    <property type="entry name" value="DNA UTILIZATION PROTEIN YHGH"/>
    <property type="match status" value="1"/>
</dbReference>
<gene>
    <name evidence="3" type="ORF">NCTC4824_03551</name>
</gene>
<organism evidence="3 4">
    <name type="scientific">Lederbergia lenta</name>
    <name type="common">Bacillus lentus</name>
    <dbReference type="NCBI Taxonomy" id="1467"/>
    <lineage>
        <taxon>Bacteria</taxon>
        <taxon>Bacillati</taxon>
        <taxon>Bacillota</taxon>
        <taxon>Bacilli</taxon>
        <taxon>Bacillales</taxon>
        <taxon>Bacillaceae</taxon>
        <taxon>Lederbergia</taxon>
    </lineage>
</organism>